<dbReference type="Proteomes" id="UP001499967">
    <property type="component" value="Unassembled WGS sequence"/>
</dbReference>
<feature type="transmembrane region" description="Helical" evidence="8">
    <location>
        <begin position="306"/>
        <end position="329"/>
    </location>
</feature>
<dbReference type="SUPFAM" id="SSF103473">
    <property type="entry name" value="MFS general substrate transporter"/>
    <property type="match status" value="2"/>
</dbReference>
<organism evidence="10 11">
    <name type="scientific">Pseudonocardia zijingensis</name>
    <dbReference type="NCBI Taxonomy" id="153376"/>
    <lineage>
        <taxon>Bacteria</taxon>
        <taxon>Bacillati</taxon>
        <taxon>Actinomycetota</taxon>
        <taxon>Actinomycetes</taxon>
        <taxon>Pseudonocardiales</taxon>
        <taxon>Pseudonocardiaceae</taxon>
        <taxon>Pseudonocardia</taxon>
    </lineage>
</organism>
<dbReference type="PROSITE" id="PS50850">
    <property type="entry name" value="MFS"/>
    <property type="match status" value="1"/>
</dbReference>
<evidence type="ECO:0000259" key="9">
    <source>
        <dbReference type="PROSITE" id="PS50850"/>
    </source>
</evidence>
<dbReference type="Gene3D" id="1.20.1250.20">
    <property type="entry name" value="MFS general substrate transporter like domains"/>
    <property type="match status" value="1"/>
</dbReference>
<feature type="transmembrane region" description="Helical" evidence="8">
    <location>
        <begin position="232"/>
        <end position="256"/>
    </location>
</feature>
<dbReference type="PANTHER" id="PTHR42718">
    <property type="entry name" value="MAJOR FACILITATOR SUPERFAMILY MULTIDRUG TRANSPORTER MFSC"/>
    <property type="match status" value="1"/>
</dbReference>
<dbReference type="InterPro" id="IPR036259">
    <property type="entry name" value="MFS_trans_sf"/>
</dbReference>
<name>A0ABP4B2R6_9PSEU</name>
<protein>
    <submittedName>
        <fullName evidence="10">DHA2 family efflux MFS transporter permease subunit</fullName>
    </submittedName>
</protein>
<feature type="transmembrane region" description="Helical" evidence="8">
    <location>
        <begin position="113"/>
        <end position="135"/>
    </location>
</feature>
<feature type="transmembrane region" description="Helical" evidence="8">
    <location>
        <begin position="277"/>
        <end position="300"/>
    </location>
</feature>
<dbReference type="RefSeq" id="WP_343943216.1">
    <property type="nucleotide sequence ID" value="NZ_BAAAHP010000117.1"/>
</dbReference>
<dbReference type="InterPro" id="IPR020846">
    <property type="entry name" value="MFS_dom"/>
</dbReference>
<feature type="transmembrane region" description="Helical" evidence="8">
    <location>
        <begin position="174"/>
        <end position="195"/>
    </location>
</feature>
<proteinExistence type="inferred from homology"/>
<evidence type="ECO:0000256" key="6">
    <source>
        <dbReference type="ARBA" id="ARBA00022989"/>
    </source>
</evidence>
<dbReference type="PANTHER" id="PTHR42718:SF9">
    <property type="entry name" value="MAJOR FACILITATOR SUPERFAMILY MULTIDRUG TRANSPORTER MFSC"/>
    <property type="match status" value="1"/>
</dbReference>
<keyword evidence="3" id="KW-0813">Transport</keyword>
<feature type="domain" description="Major facilitator superfamily (MFS) profile" evidence="9">
    <location>
        <begin position="22"/>
        <end position="501"/>
    </location>
</feature>
<evidence type="ECO:0000313" key="11">
    <source>
        <dbReference type="Proteomes" id="UP001499967"/>
    </source>
</evidence>
<dbReference type="InterPro" id="IPR011701">
    <property type="entry name" value="MFS"/>
</dbReference>
<evidence type="ECO:0000256" key="4">
    <source>
        <dbReference type="ARBA" id="ARBA00022475"/>
    </source>
</evidence>
<keyword evidence="11" id="KW-1185">Reference proteome</keyword>
<dbReference type="CDD" id="cd17503">
    <property type="entry name" value="MFS_LmrB_MDR_like"/>
    <property type="match status" value="1"/>
</dbReference>
<evidence type="ECO:0000313" key="10">
    <source>
        <dbReference type="EMBL" id="GAA0944656.1"/>
    </source>
</evidence>
<feature type="transmembrane region" description="Helical" evidence="8">
    <location>
        <begin position="88"/>
        <end position="107"/>
    </location>
</feature>
<keyword evidence="4" id="KW-1003">Cell membrane</keyword>
<dbReference type="PRINTS" id="PR01036">
    <property type="entry name" value="TCRTETB"/>
</dbReference>
<evidence type="ECO:0000256" key="2">
    <source>
        <dbReference type="ARBA" id="ARBA00008537"/>
    </source>
</evidence>
<gene>
    <name evidence="10" type="ORF">GCM10009559_42260</name>
</gene>
<dbReference type="EMBL" id="BAAAHP010000117">
    <property type="protein sequence ID" value="GAA0944656.1"/>
    <property type="molecule type" value="Genomic_DNA"/>
</dbReference>
<keyword evidence="6 8" id="KW-1133">Transmembrane helix</keyword>
<feature type="transmembrane region" description="Helical" evidence="8">
    <location>
        <begin position="478"/>
        <end position="496"/>
    </location>
</feature>
<comment type="caution">
    <text evidence="10">The sequence shown here is derived from an EMBL/GenBank/DDBJ whole genome shotgun (WGS) entry which is preliminary data.</text>
</comment>
<feature type="transmembrane region" description="Helical" evidence="8">
    <location>
        <begin position="147"/>
        <end position="168"/>
    </location>
</feature>
<keyword evidence="5 8" id="KW-0812">Transmembrane</keyword>
<feature type="transmembrane region" description="Helical" evidence="8">
    <location>
        <begin position="207"/>
        <end position="226"/>
    </location>
</feature>
<comment type="subcellular location">
    <subcellularLocation>
        <location evidence="1">Cell membrane</location>
        <topology evidence="1">Multi-pass membrane protein</topology>
    </subcellularLocation>
</comment>
<feature type="transmembrane region" description="Helical" evidence="8">
    <location>
        <begin position="60"/>
        <end position="81"/>
    </location>
</feature>
<comment type="similarity">
    <text evidence="2">Belongs to the major facilitator superfamily. EmrB family.</text>
</comment>
<evidence type="ECO:0000256" key="1">
    <source>
        <dbReference type="ARBA" id="ARBA00004651"/>
    </source>
</evidence>
<evidence type="ECO:0000256" key="5">
    <source>
        <dbReference type="ARBA" id="ARBA00022692"/>
    </source>
</evidence>
<accession>A0ABP4B2R6</accession>
<dbReference type="InterPro" id="IPR004638">
    <property type="entry name" value="EmrB-like"/>
</dbReference>
<sequence>MTQAAAPARADAPAESRGWLLPLLVLVSGMFMSVLDTSIVNVAIPKMQSIFGVTADDIEWIATSYTLVLGVIVPASSWLANRVGMSRLYVISLLAFAGGSALCGVAWDLDSMIAFRVLQAIPGGVLPVVSLSMLYQIVPKERIGSAMGIYGLGVVVAPAVGPTLGGYLVEYVDWRLIFFINVPVGVLGAIAAFLLLPAFTGQPAGRFDFLGFLTIATGLSALLLALSEGQSWGWTAYPTVILIVLGVVCLALFVVIENAVENPLLDVRVFRVWPYTNSLLLISVLSIGLFSVLFYIPVYLQQARGLGAFEAGLLLMPQALVMLVLMPVAGQIYDRIGARVPAVAGLSIMAVATFMMRDLTAVTSQGEIVSLLCLRAFGTGLAMMPIMTGGISAVPPTIVSSASAFNNVVQRVSAALGLAALTAFMTIQQAQLGADRGGLMSSDRMPALGGGQDGQVLGTMMVYRQTNTQVFVSALDDVMLITAIMTAGAVVLACFLRHGRSASAGGGPAMVD</sequence>
<dbReference type="Pfam" id="PF07690">
    <property type="entry name" value="MFS_1"/>
    <property type="match status" value="1"/>
</dbReference>
<evidence type="ECO:0000256" key="8">
    <source>
        <dbReference type="SAM" id="Phobius"/>
    </source>
</evidence>
<feature type="transmembrane region" description="Helical" evidence="8">
    <location>
        <begin position="19"/>
        <end position="40"/>
    </location>
</feature>
<feature type="transmembrane region" description="Helical" evidence="8">
    <location>
        <begin position="408"/>
        <end position="427"/>
    </location>
</feature>
<evidence type="ECO:0000256" key="3">
    <source>
        <dbReference type="ARBA" id="ARBA00022448"/>
    </source>
</evidence>
<reference evidence="11" key="1">
    <citation type="journal article" date="2019" name="Int. J. Syst. Evol. Microbiol.">
        <title>The Global Catalogue of Microorganisms (GCM) 10K type strain sequencing project: providing services to taxonomists for standard genome sequencing and annotation.</title>
        <authorList>
            <consortium name="The Broad Institute Genomics Platform"/>
            <consortium name="The Broad Institute Genome Sequencing Center for Infectious Disease"/>
            <person name="Wu L."/>
            <person name="Ma J."/>
        </authorList>
    </citation>
    <scope>NUCLEOTIDE SEQUENCE [LARGE SCALE GENOMIC DNA]</scope>
    <source>
        <strain evidence="11">JCM 11117</strain>
    </source>
</reference>
<keyword evidence="7 8" id="KW-0472">Membrane</keyword>
<evidence type="ECO:0000256" key="7">
    <source>
        <dbReference type="ARBA" id="ARBA00023136"/>
    </source>
</evidence>
<dbReference type="NCBIfam" id="TIGR00711">
    <property type="entry name" value="efflux_EmrB"/>
    <property type="match status" value="1"/>
</dbReference>
<dbReference type="Gene3D" id="1.20.1720.10">
    <property type="entry name" value="Multidrug resistance protein D"/>
    <property type="match status" value="1"/>
</dbReference>
<feature type="transmembrane region" description="Helical" evidence="8">
    <location>
        <begin position="336"/>
        <end position="356"/>
    </location>
</feature>